<dbReference type="CDD" id="cd00302">
    <property type="entry name" value="cytochrome_P450"/>
    <property type="match status" value="1"/>
</dbReference>
<proteinExistence type="inferred from homology"/>
<keyword evidence="6 7" id="KW-0503">Monooxygenase</keyword>
<gene>
    <name evidence="8" type="ORF">K458DRAFT_317178</name>
</gene>
<evidence type="ECO:0000256" key="4">
    <source>
        <dbReference type="ARBA" id="ARBA00023002"/>
    </source>
</evidence>
<dbReference type="PROSITE" id="PS00086">
    <property type="entry name" value="CYTOCHROME_P450"/>
    <property type="match status" value="1"/>
</dbReference>
<dbReference type="EMBL" id="MU005612">
    <property type="protein sequence ID" value="KAF2678471.1"/>
    <property type="molecule type" value="Genomic_DNA"/>
</dbReference>
<comment type="similarity">
    <text evidence="1 7">Belongs to the cytochrome P450 family.</text>
</comment>
<dbReference type="GO" id="GO:0005506">
    <property type="term" value="F:iron ion binding"/>
    <property type="evidence" value="ECO:0007669"/>
    <property type="project" value="InterPro"/>
</dbReference>
<dbReference type="PANTHER" id="PTHR24286:SF384">
    <property type="entry name" value="P450, PUTATIVE (EUROFUNG)-RELATED"/>
    <property type="match status" value="1"/>
</dbReference>
<keyword evidence="2 7" id="KW-0349">Heme</keyword>
<evidence type="ECO:0000256" key="2">
    <source>
        <dbReference type="ARBA" id="ARBA00022617"/>
    </source>
</evidence>
<dbReference type="Gene3D" id="1.10.630.10">
    <property type="entry name" value="Cytochrome P450"/>
    <property type="match status" value="2"/>
</dbReference>
<evidence type="ECO:0000313" key="9">
    <source>
        <dbReference type="Proteomes" id="UP000799291"/>
    </source>
</evidence>
<dbReference type="SUPFAM" id="SSF48264">
    <property type="entry name" value="Cytochrome P450"/>
    <property type="match status" value="1"/>
</dbReference>
<evidence type="ECO:0000256" key="1">
    <source>
        <dbReference type="ARBA" id="ARBA00010617"/>
    </source>
</evidence>
<evidence type="ECO:0000256" key="3">
    <source>
        <dbReference type="ARBA" id="ARBA00022723"/>
    </source>
</evidence>
<dbReference type="GO" id="GO:0016125">
    <property type="term" value="P:sterol metabolic process"/>
    <property type="evidence" value="ECO:0007669"/>
    <property type="project" value="TreeGrafter"/>
</dbReference>
<keyword evidence="5 7" id="KW-0408">Iron</keyword>
<dbReference type="AlphaFoldDB" id="A0A6G1IKJ8"/>
<keyword evidence="9" id="KW-1185">Reference proteome</keyword>
<keyword evidence="4 7" id="KW-0560">Oxidoreductase</keyword>
<evidence type="ECO:0000256" key="7">
    <source>
        <dbReference type="RuleBase" id="RU000461"/>
    </source>
</evidence>
<name>A0A6G1IKJ8_9PLEO</name>
<protein>
    <submittedName>
        <fullName evidence="8">Cytochrome P450</fullName>
    </submittedName>
</protein>
<dbReference type="Pfam" id="PF00067">
    <property type="entry name" value="p450"/>
    <property type="match status" value="1"/>
</dbReference>
<evidence type="ECO:0000256" key="5">
    <source>
        <dbReference type="ARBA" id="ARBA00023004"/>
    </source>
</evidence>
<evidence type="ECO:0000313" key="8">
    <source>
        <dbReference type="EMBL" id="KAF2678471.1"/>
    </source>
</evidence>
<accession>A0A6G1IKJ8</accession>
<dbReference type="GO" id="GO:0020037">
    <property type="term" value="F:heme binding"/>
    <property type="evidence" value="ECO:0007669"/>
    <property type="project" value="InterPro"/>
</dbReference>
<dbReference type="InterPro" id="IPR001128">
    <property type="entry name" value="Cyt_P450"/>
</dbReference>
<keyword evidence="3 7" id="KW-0479">Metal-binding</keyword>
<sequence>MSKPEAQLPPGSSSTLRGLSETFSFYSSPESFITSRIRDFYKQSPELVASRSVVRAKVLNRNVAVVSSHAQINQILCDDSARYEARGAYEELMAPFYPSPNLLLSDGAQHRQMRDTWERRVDTLPSKATPLIGKLTEEHFESTLSGVETDVYELMKTLSWKILLGVFLDLNHDTPLFAEIESLQEILMRGQFSLLPVSINTGFWSSPRKKGIDARKKLEGLLLDHLGSKESACPFTATDSHELKDIANHTLLSTSSLAVKGLASVLTALFLNLYLYECEGGRPPLAATMSQNDSTESSKRLRSILMETERLSPPIVGIMRRSTSDNVISSLDGEADTLVPKGWDCWLYFAGAGRDPAVVGPTWDRFDPDRYCNDSTSPEGMAFGAGPKMCLGRDLVREMALAVAQTWLRMRLRVEGKVSAKGVRGWLGWEPQDSVSLEETAADMKQLPTQRPSKPVLVRVVRSEN</sequence>
<evidence type="ECO:0000256" key="6">
    <source>
        <dbReference type="ARBA" id="ARBA00023033"/>
    </source>
</evidence>
<dbReference type="InterPro" id="IPR036396">
    <property type="entry name" value="Cyt_P450_sf"/>
</dbReference>
<dbReference type="Proteomes" id="UP000799291">
    <property type="component" value="Unassembled WGS sequence"/>
</dbReference>
<dbReference type="InterPro" id="IPR017972">
    <property type="entry name" value="Cyt_P450_CS"/>
</dbReference>
<organism evidence="8 9">
    <name type="scientific">Lentithecium fluviatile CBS 122367</name>
    <dbReference type="NCBI Taxonomy" id="1168545"/>
    <lineage>
        <taxon>Eukaryota</taxon>
        <taxon>Fungi</taxon>
        <taxon>Dikarya</taxon>
        <taxon>Ascomycota</taxon>
        <taxon>Pezizomycotina</taxon>
        <taxon>Dothideomycetes</taxon>
        <taxon>Pleosporomycetidae</taxon>
        <taxon>Pleosporales</taxon>
        <taxon>Massarineae</taxon>
        <taxon>Lentitheciaceae</taxon>
        <taxon>Lentithecium</taxon>
    </lineage>
</organism>
<dbReference type="GO" id="GO:0004497">
    <property type="term" value="F:monooxygenase activity"/>
    <property type="evidence" value="ECO:0007669"/>
    <property type="project" value="UniProtKB-KW"/>
</dbReference>
<dbReference type="PANTHER" id="PTHR24286">
    <property type="entry name" value="CYTOCHROME P450 26"/>
    <property type="match status" value="1"/>
</dbReference>
<dbReference type="GO" id="GO:0016705">
    <property type="term" value="F:oxidoreductase activity, acting on paired donors, with incorporation or reduction of molecular oxygen"/>
    <property type="evidence" value="ECO:0007669"/>
    <property type="project" value="InterPro"/>
</dbReference>
<reference evidence="8" key="1">
    <citation type="journal article" date="2020" name="Stud. Mycol.">
        <title>101 Dothideomycetes genomes: a test case for predicting lifestyles and emergence of pathogens.</title>
        <authorList>
            <person name="Haridas S."/>
            <person name="Albert R."/>
            <person name="Binder M."/>
            <person name="Bloem J."/>
            <person name="Labutti K."/>
            <person name="Salamov A."/>
            <person name="Andreopoulos B."/>
            <person name="Baker S."/>
            <person name="Barry K."/>
            <person name="Bills G."/>
            <person name="Bluhm B."/>
            <person name="Cannon C."/>
            <person name="Castanera R."/>
            <person name="Culley D."/>
            <person name="Daum C."/>
            <person name="Ezra D."/>
            <person name="Gonzalez J."/>
            <person name="Henrissat B."/>
            <person name="Kuo A."/>
            <person name="Liang C."/>
            <person name="Lipzen A."/>
            <person name="Lutzoni F."/>
            <person name="Magnuson J."/>
            <person name="Mondo S."/>
            <person name="Nolan M."/>
            <person name="Ohm R."/>
            <person name="Pangilinan J."/>
            <person name="Park H.-J."/>
            <person name="Ramirez L."/>
            <person name="Alfaro M."/>
            <person name="Sun H."/>
            <person name="Tritt A."/>
            <person name="Yoshinaga Y."/>
            <person name="Zwiers L.-H."/>
            <person name="Turgeon B."/>
            <person name="Goodwin S."/>
            <person name="Spatafora J."/>
            <person name="Crous P."/>
            <person name="Grigoriev I."/>
        </authorList>
    </citation>
    <scope>NUCLEOTIDE SEQUENCE</scope>
    <source>
        <strain evidence="8">CBS 122367</strain>
    </source>
</reference>
<dbReference type="OrthoDB" id="1470350at2759"/>